<dbReference type="Proteomes" id="UP001153331">
    <property type="component" value="Unassembled WGS sequence"/>
</dbReference>
<gene>
    <name evidence="1" type="ORF">OPT61_g1796</name>
</gene>
<name>A0ACC2INU2_9PLEO</name>
<sequence>MARNSCFTNPLDRFYGLLGMGSSDTGPEFQDVEMIPNYDMSVADCYREFAKQHLSIHDDMYRLFTAVQHDRHVRPDWPSWTPDWRVCKTRIGINQAIYELDLSWFDNIQQIGPSMQGEQECVTLRGFRIATLRSLIADKPPVLGHETILGHEVISGHEVWALEKVYLKSLLVAMADLTSPSFIGLAACVGHSCVERLHRQPFGQLEEPMTIDGDFLPHHFSATAFLNDWTAEECEAKVRERIADTEIHEEMDKASREKWSQVSATNFEIKARQALTGRAFFQTMGKWVIVGPDMAGGGDEVVVVHGCPSPFLLRPAADGMWYMLGECYVPSETVADIAKEKLDKEEKFEVFTIR</sequence>
<dbReference type="EMBL" id="JAPHNI010000076">
    <property type="protein sequence ID" value="KAJ8116866.1"/>
    <property type="molecule type" value="Genomic_DNA"/>
</dbReference>
<comment type="caution">
    <text evidence="1">The sequence shown here is derived from an EMBL/GenBank/DDBJ whole genome shotgun (WGS) entry which is preliminary data.</text>
</comment>
<proteinExistence type="predicted"/>
<protein>
    <submittedName>
        <fullName evidence="1">Uncharacterized protein</fullName>
    </submittedName>
</protein>
<evidence type="ECO:0000313" key="2">
    <source>
        <dbReference type="Proteomes" id="UP001153331"/>
    </source>
</evidence>
<accession>A0ACC2INU2</accession>
<evidence type="ECO:0000313" key="1">
    <source>
        <dbReference type="EMBL" id="KAJ8116866.1"/>
    </source>
</evidence>
<organism evidence="1 2">
    <name type="scientific">Boeremia exigua</name>
    <dbReference type="NCBI Taxonomy" id="749465"/>
    <lineage>
        <taxon>Eukaryota</taxon>
        <taxon>Fungi</taxon>
        <taxon>Dikarya</taxon>
        <taxon>Ascomycota</taxon>
        <taxon>Pezizomycotina</taxon>
        <taxon>Dothideomycetes</taxon>
        <taxon>Pleosporomycetidae</taxon>
        <taxon>Pleosporales</taxon>
        <taxon>Pleosporineae</taxon>
        <taxon>Didymellaceae</taxon>
        <taxon>Boeremia</taxon>
    </lineage>
</organism>
<reference evidence="1" key="1">
    <citation type="submission" date="2022-11" db="EMBL/GenBank/DDBJ databases">
        <title>Genome Sequence of Boeremia exigua.</title>
        <authorList>
            <person name="Buettner E."/>
        </authorList>
    </citation>
    <scope>NUCLEOTIDE SEQUENCE</scope>
    <source>
        <strain evidence="1">CU02</strain>
    </source>
</reference>
<keyword evidence="2" id="KW-1185">Reference proteome</keyword>